<organism evidence="2 3">
    <name type="scientific">Besnoitia besnoiti</name>
    <name type="common">Apicomplexan protozoan</name>
    <dbReference type="NCBI Taxonomy" id="94643"/>
    <lineage>
        <taxon>Eukaryota</taxon>
        <taxon>Sar</taxon>
        <taxon>Alveolata</taxon>
        <taxon>Apicomplexa</taxon>
        <taxon>Conoidasida</taxon>
        <taxon>Coccidia</taxon>
        <taxon>Eucoccidiorida</taxon>
        <taxon>Eimeriorina</taxon>
        <taxon>Sarcocystidae</taxon>
        <taxon>Besnoitia</taxon>
    </lineage>
</organism>
<sequence>MSARRLERLVLGGGGGFQNIKGIEFLLHKPLKENAIVKDFCAFFLPAMRYQNPALSVQILEAPDSASSSSASPAIAAASKPTTARTGAQPARGRSDRLRLFFGEGNGTHMMNLSLYRSPHQLMQRLVDVDSQWQQLQAYAASAEKQNSGS</sequence>
<evidence type="ECO:0000313" key="3">
    <source>
        <dbReference type="Proteomes" id="UP000224006"/>
    </source>
</evidence>
<dbReference type="KEGG" id="bbes:BESB_061680"/>
<protein>
    <recommendedName>
        <fullName evidence="4">Ribosomal protein/NADH dehydrogenase domain-containing protein</fullName>
    </recommendedName>
</protein>
<evidence type="ECO:0000256" key="1">
    <source>
        <dbReference type="SAM" id="MobiDB-lite"/>
    </source>
</evidence>
<feature type="region of interest" description="Disordered" evidence="1">
    <location>
        <begin position="65"/>
        <end position="94"/>
    </location>
</feature>
<comment type="caution">
    <text evidence="2">The sequence shown here is derived from an EMBL/GenBank/DDBJ whole genome shotgun (WGS) entry which is preliminary data.</text>
</comment>
<dbReference type="Proteomes" id="UP000224006">
    <property type="component" value="Chromosome V"/>
</dbReference>
<keyword evidence="3" id="KW-1185">Reference proteome</keyword>
<proteinExistence type="predicted"/>
<dbReference type="EMBL" id="NWUJ01000005">
    <property type="protein sequence ID" value="PFH35281.1"/>
    <property type="molecule type" value="Genomic_DNA"/>
</dbReference>
<dbReference type="RefSeq" id="XP_029219290.1">
    <property type="nucleotide sequence ID" value="XM_029364582.1"/>
</dbReference>
<reference evidence="2 3" key="1">
    <citation type="submission" date="2017-09" db="EMBL/GenBank/DDBJ databases">
        <title>Genome sequencing of Besnoitia besnoiti strain Bb-Ger1.</title>
        <authorList>
            <person name="Schares G."/>
            <person name="Venepally P."/>
            <person name="Lorenzi H.A."/>
        </authorList>
    </citation>
    <scope>NUCLEOTIDE SEQUENCE [LARGE SCALE GENOMIC DNA]</scope>
    <source>
        <strain evidence="2 3">Bb-Ger1</strain>
    </source>
</reference>
<evidence type="ECO:0000313" key="2">
    <source>
        <dbReference type="EMBL" id="PFH35281.1"/>
    </source>
</evidence>
<evidence type="ECO:0008006" key="4">
    <source>
        <dbReference type="Google" id="ProtNLM"/>
    </source>
</evidence>
<dbReference type="VEuPathDB" id="ToxoDB:BESB_061680"/>
<dbReference type="AlphaFoldDB" id="A0A2A9MG82"/>
<feature type="compositionally biased region" description="Low complexity" evidence="1">
    <location>
        <begin position="65"/>
        <end position="79"/>
    </location>
</feature>
<name>A0A2A9MG82_BESBE</name>
<dbReference type="OrthoDB" id="436298at2759"/>
<dbReference type="GeneID" id="40311096"/>
<accession>A0A2A9MG82</accession>
<gene>
    <name evidence="2" type="ORF">BESB_061680</name>
</gene>